<dbReference type="EMBL" id="CM055099">
    <property type="protein sequence ID" value="KAJ7546060.1"/>
    <property type="molecule type" value="Genomic_DNA"/>
</dbReference>
<gene>
    <name evidence="1" type="ORF">O6H91_08G022900</name>
</gene>
<accession>A0ACC2CVL5</accession>
<comment type="caution">
    <text evidence="1">The sequence shown here is derived from an EMBL/GenBank/DDBJ whole genome shotgun (WGS) entry which is preliminary data.</text>
</comment>
<dbReference type="Proteomes" id="UP001162992">
    <property type="component" value="Chromosome 8"/>
</dbReference>
<reference evidence="2" key="1">
    <citation type="journal article" date="2024" name="Proc. Natl. Acad. Sci. U.S.A.">
        <title>Extraordinary preservation of gene collinearity over three hundred million years revealed in homosporous lycophytes.</title>
        <authorList>
            <person name="Li C."/>
            <person name="Wickell D."/>
            <person name="Kuo L.Y."/>
            <person name="Chen X."/>
            <person name="Nie B."/>
            <person name="Liao X."/>
            <person name="Peng D."/>
            <person name="Ji J."/>
            <person name="Jenkins J."/>
            <person name="Williams M."/>
            <person name="Shu S."/>
            <person name="Plott C."/>
            <person name="Barry K."/>
            <person name="Rajasekar S."/>
            <person name="Grimwood J."/>
            <person name="Han X."/>
            <person name="Sun S."/>
            <person name="Hou Z."/>
            <person name="He W."/>
            <person name="Dai G."/>
            <person name="Sun C."/>
            <person name="Schmutz J."/>
            <person name="Leebens-Mack J.H."/>
            <person name="Li F.W."/>
            <person name="Wang L."/>
        </authorList>
    </citation>
    <scope>NUCLEOTIDE SEQUENCE [LARGE SCALE GENOMIC DNA]</scope>
    <source>
        <strain evidence="2">cv. PW_Plant_1</strain>
    </source>
</reference>
<evidence type="ECO:0000313" key="2">
    <source>
        <dbReference type="Proteomes" id="UP001162992"/>
    </source>
</evidence>
<evidence type="ECO:0000313" key="1">
    <source>
        <dbReference type="EMBL" id="KAJ7546060.1"/>
    </source>
</evidence>
<organism evidence="1 2">
    <name type="scientific">Diphasiastrum complanatum</name>
    <name type="common">Issler's clubmoss</name>
    <name type="synonym">Lycopodium complanatum</name>
    <dbReference type="NCBI Taxonomy" id="34168"/>
    <lineage>
        <taxon>Eukaryota</taxon>
        <taxon>Viridiplantae</taxon>
        <taxon>Streptophyta</taxon>
        <taxon>Embryophyta</taxon>
        <taxon>Tracheophyta</taxon>
        <taxon>Lycopodiopsida</taxon>
        <taxon>Lycopodiales</taxon>
        <taxon>Lycopodiaceae</taxon>
        <taxon>Lycopodioideae</taxon>
        <taxon>Diphasiastrum</taxon>
    </lineage>
</organism>
<sequence length="264" mass="30594">MKTPHPGGGGHARPFTKFRMPTAENLIPIRLDIELDGQRLKDAFTWDTDDSQSEIMPFARLLVKDLNLPAGFTQQVVQSMQSQVAEFHLLQGQEMSTEEKVQVLKLDLRVNNLLIHDQFLWDVSNFDSDPEGFARTFCKDLDIEDPEVAPAIALAIREQLYEIAKQNITTGRETRISKKFRRERGLDYTQASVPGTTALNLMRRPNSKISILRRRNEWDFFEPSVELLTEKEIEVLDARDERNARFKKRVEEKDDTFANRYVRV</sequence>
<keyword evidence="2" id="KW-1185">Reference proteome</keyword>
<name>A0ACC2CVL5_DIPCM</name>
<protein>
    <submittedName>
        <fullName evidence="1">Uncharacterized protein</fullName>
    </submittedName>
</protein>
<proteinExistence type="predicted"/>